<dbReference type="Proteomes" id="UP001273768">
    <property type="component" value="Unassembled WGS sequence"/>
</dbReference>
<name>A0ABU3Z3V2_9EURY</name>
<evidence type="ECO:0000313" key="2">
    <source>
        <dbReference type="Proteomes" id="UP001273768"/>
    </source>
</evidence>
<sequence>MGRETFTARMLRQAAGLSYRQAGQILQGFQFDAGRCREWAAELAIRPEEEGGRGLPVPFG</sequence>
<evidence type="ECO:0000313" key="1">
    <source>
        <dbReference type="EMBL" id="MDV4343485.1"/>
    </source>
</evidence>
<accession>A0ABU3Z3V2</accession>
<protein>
    <recommendedName>
        <fullName evidence="3">Transposase</fullName>
    </recommendedName>
</protein>
<dbReference type="EMBL" id="JABFFQ010000008">
    <property type="protein sequence ID" value="MDV4343485.1"/>
    <property type="molecule type" value="Genomic_DNA"/>
</dbReference>
<proteinExistence type="predicted"/>
<reference evidence="1 2" key="1">
    <citation type="submission" date="2020-05" db="EMBL/GenBank/DDBJ databases">
        <title>Isolation and characterization of methanoarchaea from a cold seep at offshore SW Taiwan.</title>
        <authorList>
            <person name="Chen Y.-W."/>
            <person name="Chen S.-C."/>
            <person name="Lai M.-C."/>
        </authorList>
    </citation>
    <scope>NUCLEOTIDE SEQUENCE [LARGE SCALE GENOMIC DNA]</scope>
    <source>
        <strain evidence="1 2">YWC-01</strain>
    </source>
</reference>
<organism evidence="1 2">
    <name type="scientific">Methanoculleus nereidis</name>
    <dbReference type="NCBI Taxonomy" id="2735141"/>
    <lineage>
        <taxon>Archaea</taxon>
        <taxon>Methanobacteriati</taxon>
        <taxon>Methanobacteriota</taxon>
        <taxon>Stenosarchaea group</taxon>
        <taxon>Methanomicrobia</taxon>
        <taxon>Methanomicrobiales</taxon>
        <taxon>Methanomicrobiaceae</taxon>
        <taxon>Methanoculleus</taxon>
    </lineage>
</organism>
<gene>
    <name evidence="1" type="ORF">HL657_09965</name>
</gene>
<evidence type="ECO:0008006" key="3">
    <source>
        <dbReference type="Google" id="ProtNLM"/>
    </source>
</evidence>
<dbReference type="RefSeq" id="WP_317296667.1">
    <property type="nucleotide sequence ID" value="NZ_JABFFQ010000008.1"/>
</dbReference>
<keyword evidence="2" id="KW-1185">Reference proteome</keyword>
<comment type="caution">
    <text evidence="1">The sequence shown here is derived from an EMBL/GenBank/DDBJ whole genome shotgun (WGS) entry which is preliminary data.</text>
</comment>